<dbReference type="AlphaFoldDB" id="A0AAD4BDZ8"/>
<dbReference type="Pfam" id="PF18803">
    <property type="entry name" value="CxC2"/>
    <property type="match status" value="1"/>
</dbReference>
<protein>
    <recommendedName>
        <fullName evidence="1">CxC2-like cysteine cluster KDZ transposase-associated domain-containing protein</fullName>
    </recommendedName>
</protein>
<reference evidence="2" key="2">
    <citation type="journal article" date="2020" name="Nat. Commun.">
        <title>Large-scale genome sequencing of mycorrhizal fungi provides insights into the early evolution of symbiotic traits.</title>
        <authorList>
            <person name="Miyauchi S."/>
            <person name="Kiss E."/>
            <person name="Kuo A."/>
            <person name="Drula E."/>
            <person name="Kohler A."/>
            <person name="Sanchez-Garcia M."/>
            <person name="Morin E."/>
            <person name="Andreopoulos B."/>
            <person name="Barry K.W."/>
            <person name="Bonito G."/>
            <person name="Buee M."/>
            <person name="Carver A."/>
            <person name="Chen C."/>
            <person name="Cichocki N."/>
            <person name="Clum A."/>
            <person name="Culley D."/>
            <person name="Crous P.W."/>
            <person name="Fauchery L."/>
            <person name="Girlanda M."/>
            <person name="Hayes R.D."/>
            <person name="Keri Z."/>
            <person name="LaButti K."/>
            <person name="Lipzen A."/>
            <person name="Lombard V."/>
            <person name="Magnuson J."/>
            <person name="Maillard F."/>
            <person name="Murat C."/>
            <person name="Nolan M."/>
            <person name="Ohm R.A."/>
            <person name="Pangilinan J."/>
            <person name="Pereira M.F."/>
            <person name="Perotto S."/>
            <person name="Peter M."/>
            <person name="Pfister S."/>
            <person name="Riley R."/>
            <person name="Sitrit Y."/>
            <person name="Stielow J.B."/>
            <person name="Szollosi G."/>
            <person name="Zifcakova L."/>
            <person name="Stursova M."/>
            <person name="Spatafora J.W."/>
            <person name="Tedersoo L."/>
            <person name="Vaario L.M."/>
            <person name="Yamada A."/>
            <person name="Yan M."/>
            <person name="Wang P."/>
            <person name="Xu J."/>
            <person name="Bruns T."/>
            <person name="Baldrian P."/>
            <person name="Vilgalys R."/>
            <person name="Dunand C."/>
            <person name="Henrissat B."/>
            <person name="Grigoriev I.V."/>
            <person name="Hibbett D."/>
            <person name="Nagy L.G."/>
            <person name="Martin F.M."/>
        </authorList>
    </citation>
    <scope>NUCLEOTIDE SEQUENCE</scope>
    <source>
        <strain evidence="2">BED1</strain>
    </source>
</reference>
<gene>
    <name evidence="2" type="ORF">L210DRAFT_3615377</name>
</gene>
<comment type="caution">
    <text evidence="2">The sequence shown here is derived from an EMBL/GenBank/DDBJ whole genome shotgun (WGS) entry which is preliminary data.</text>
</comment>
<reference evidence="2" key="1">
    <citation type="submission" date="2019-10" db="EMBL/GenBank/DDBJ databases">
        <authorList>
            <consortium name="DOE Joint Genome Institute"/>
            <person name="Kuo A."/>
            <person name="Miyauchi S."/>
            <person name="Kiss E."/>
            <person name="Drula E."/>
            <person name="Kohler A."/>
            <person name="Sanchez-Garcia M."/>
            <person name="Andreopoulos B."/>
            <person name="Barry K.W."/>
            <person name="Bonito G."/>
            <person name="Buee M."/>
            <person name="Carver A."/>
            <person name="Chen C."/>
            <person name="Cichocki N."/>
            <person name="Clum A."/>
            <person name="Culley D."/>
            <person name="Crous P.W."/>
            <person name="Fauchery L."/>
            <person name="Girlanda M."/>
            <person name="Hayes R."/>
            <person name="Keri Z."/>
            <person name="LaButti K."/>
            <person name="Lipzen A."/>
            <person name="Lombard V."/>
            <person name="Magnuson J."/>
            <person name="Maillard F."/>
            <person name="Morin E."/>
            <person name="Murat C."/>
            <person name="Nolan M."/>
            <person name="Ohm R."/>
            <person name="Pangilinan J."/>
            <person name="Pereira M."/>
            <person name="Perotto S."/>
            <person name="Peter M."/>
            <person name="Riley R."/>
            <person name="Sitrit Y."/>
            <person name="Stielow B."/>
            <person name="Szollosi G."/>
            <person name="Zifcakova L."/>
            <person name="Stursova M."/>
            <person name="Spatafora J.W."/>
            <person name="Tedersoo L."/>
            <person name="Vaario L.-M."/>
            <person name="Yamada A."/>
            <person name="Yan M."/>
            <person name="Wang P."/>
            <person name="Xu J."/>
            <person name="Bruns T."/>
            <person name="Baldrian P."/>
            <person name="Vilgalys R."/>
            <person name="Henrissat B."/>
            <person name="Grigoriev I.V."/>
            <person name="Hibbett D."/>
            <person name="Nagy L.G."/>
            <person name="Martin F.M."/>
        </authorList>
    </citation>
    <scope>NUCLEOTIDE SEQUENCE</scope>
    <source>
        <strain evidence="2">BED1</strain>
    </source>
</reference>
<dbReference type="InterPro" id="IPR040521">
    <property type="entry name" value="KDZ"/>
</dbReference>
<accession>A0AAD4BDZ8</accession>
<dbReference type="Pfam" id="PF18758">
    <property type="entry name" value="KDZ"/>
    <property type="match status" value="1"/>
</dbReference>
<evidence type="ECO:0000259" key="1">
    <source>
        <dbReference type="Pfam" id="PF18803"/>
    </source>
</evidence>
<dbReference type="PANTHER" id="PTHR33096">
    <property type="entry name" value="CXC2 DOMAIN-CONTAINING PROTEIN"/>
    <property type="match status" value="1"/>
</dbReference>
<evidence type="ECO:0000313" key="3">
    <source>
        <dbReference type="Proteomes" id="UP001194468"/>
    </source>
</evidence>
<name>A0AAD4BDZ8_BOLED</name>
<dbReference type="InterPro" id="IPR041457">
    <property type="entry name" value="CxC2_KDZ-assoc"/>
</dbReference>
<dbReference type="PANTHER" id="PTHR33096:SF1">
    <property type="entry name" value="CXC1-LIKE CYSTEINE CLUSTER ASSOCIATED WITH KDZ TRANSPOSASES DOMAIN-CONTAINING PROTEIN"/>
    <property type="match status" value="1"/>
</dbReference>
<dbReference type="EMBL" id="WHUW01000139">
    <property type="protein sequence ID" value="KAF8421558.1"/>
    <property type="molecule type" value="Genomic_DNA"/>
</dbReference>
<proteinExistence type="predicted"/>
<sequence>MEGRCGNQTLCAHCKVMTAVLRCSDCLGTDMLCTSCLLQGHEVTPLHRIEEWNGKFFEKKSLKDLGLRIQLGHPRGVKCYQPISAVKDDFVVIHTNGVHSVGLDFCGCELAEQTSQQLLRVRWFPASSDKPRTAASFAVLKQFHLLSFESKVSTYEYYNALMRMSDQVGKVECKMLKRAGRGHDNASIEATQEGDCAVLCPACPQPSRNLVAGWSIAPPEKRWLYGLFVAIDANFRLKRKTVSSDAADPGLSRGWAYFVEELSYKSYLKDYLNEPQPKSSCAGHTAVNAADSKSTTGLAATAIGTVDCARHGFKLPCGVGDLQKGEKYVNMDYLVFSALRSFAPLQVLKVSYDIACQRHKHLWERMKRVPDMWHIDQTSKDITFLVLKFHLPAHITECQWLFSFNLVRGVGRTDGETPERAWASINPAASSTKEMGPGSRRDVIDDHFGDWNWKKLVTLGPMILRKIQEAIPERNEHREDFTELTESLSSKYPNLVSSWEQQVHEWEYDMTKPNPFEVKVAEVTMAGIRLQLAKDDAIAVSDSNQPPLHGMVTPSILINTGIELEDQQRRLIVEAAKLGEHATDTQKAYLQQRANALKRRMDAWAKIQLLFIPGVASLRDMAEESSRIASSDLLQRPETFPLLLPSAIARRVACDQALEQMEWKFREGQAHDALNELRQALRSQSYMLKFKDRFIRGQGANTRARNCLKNVDAKVRATAAKYRAAHHALTVLSDLLGKVGWKHILRPLADEDIRSMTQGIDDSRSEGWRRLSWIWLVCGYSDSHVENEDDAAIRIEWCRTRARAYRWTEEVDLLFEEQERILRFLCWHATWWRDKENARTVNDPALQEGLRAYAERQATIRQDLKRTFEHMWRNTRQFLNIADEGLQGVDSVDILQH</sequence>
<organism evidence="2 3">
    <name type="scientific">Boletus edulis BED1</name>
    <dbReference type="NCBI Taxonomy" id="1328754"/>
    <lineage>
        <taxon>Eukaryota</taxon>
        <taxon>Fungi</taxon>
        <taxon>Dikarya</taxon>
        <taxon>Basidiomycota</taxon>
        <taxon>Agaricomycotina</taxon>
        <taxon>Agaricomycetes</taxon>
        <taxon>Agaricomycetidae</taxon>
        <taxon>Boletales</taxon>
        <taxon>Boletineae</taxon>
        <taxon>Boletaceae</taxon>
        <taxon>Boletoideae</taxon>
        <taxon>Boletus</taxon>
    </lineage>
</organism>
<keyword evidence="3" id="KW-1185">Reference proteome</keyword>
<evidence type="ECO:0000313" key="2">
    <source>
        <dbReference type="EMBL" id="KAF8421558.1"/>
    </source>
</evidence>
<dbReference type="Proteomes" id="UP001194468">
    <property type="component" value="Unassembled WGS sequence"/>
</dbReference>
<feature type="domain" description="CxC2-like cysteine cluster KDZ transposase-associated" evidence="1">
    <location>
        <begin position="62"/>
        <end position="169"/>
    </location>
</feature>